<proteinExistence type="predicted"/>
<comment type="caution">
    <text evidence="1">The sequence shown here is derived from an EMBL/GenBank/DDBJ whole genome shotgun (WGS) entry which is preliminary data.</text>
</comment>
<name>A0A0F9E4C1_9ZZZZ</name>
<protein>
    <submittedName>
        <fullName evidence="1">Uncharacterized protein</fullName>
    </submittedName>
</protein>
<gene>
    <name evidence="1" type="ORF">LCGC14_2199290</name>
</gene>
<dbReference type="AlphaFoldDB" id="A0A0F9E4C1"/>
<accession>A0A0F9E4C1</accession>
<sequence length="98" mass="11556">MDKLVTSKEFPDPRPDEKLEEYMPRYTRWITKELYSRMVYAINFLLSVSNDNIIEIIKEGNVAGGEGNWRLIIVGDDIKLEHRESGIWQRRGFLYYGA</sequence>
<dbReference type="EMBL" id="LAZR01028942">
    <property type="protein sequence ID" value="KKL61041.1"/>
    <property type="molecule type" value="Genomic_DNA"/>
</dbReference>
<reference evidence="1" key="1">
    <citation type="journal article" date="2015" name="Nature">
        <title>Complex archaea that bridge the gap between prokaryotes and eukaryotes.</title>
        <authorList>
            <person name="Spang A."/>
            <person name="Saw J.H."/>
            <person name="Jorgensen S.L."/>
            <person name="Zaremba-Niedzwiedzka K."/>
            <person name="Martijn J."/>
            <person name="Lind A.E."/>
            <person name="van Eijk R."/>
            <person name="Schleper C."/>
            <person name="Guy L."/>
            <person name="Ettema T.J."/>
        </authorList>
    </citation>
    <scope>NUCLEOTIDE SEQUENCE</scope>
</reference>
<evidence type="ECO:0000313" key="1">
    <source>
        <dbReference type="EMBL" id="KKL61041.1"/>
    </source>
</evidence>
<organism evidence="1">
    <name type="scientific">marine sediment metagenome</name>
    <dbReference type="NCBI Taxonomy" id="412755"/>
    <lineage>
        <taxon>unclassified sequences</taxon>
        <taxon>metagenomes</taxon>
        <taxon>ecological metagenomes</taxon>
    </lineage>
</organism>